<evidence type="ECO:0000313" key="1">
    <source>
        <dbReference type="EMBL" id="AWP01038.1"/>
    </source>
</evidence>
<organism evidence="1 2">
    <name type="scientific">Scophthalmus maximus</name>
    <name type="common">Turbot</name>
    <name type="synonym">Psetta maxima</name>
    <dbReference type="NCBI Taxonomy" id="52904"/>
    <lineage>
        <taxon>Eukaryota</taxon>
        <taxon>Metazoa</taxon>
        <taxon>Chordata</taxon>
        <taxon>Craniata</taxon>
        <taxon>Vertebrata</taxon>
        <taxon>Euteleostomi</taxon>
        <taxon>Actinopterygii</taxon>
        <taxon>Neopterygii</taxon>
        <taxon>Teleostei</taxon>
        <taxon>Neoteleostei</taxon>
        <taxon>Acanthomorphata</taxon>
        <taxon>Carangaria</taxon>
        <taxon>Pleuronectiformes</taxon>
        <taxon>Pleuronectoidei</taxon>
        <taxon>Scophthalmidae</taxon>
        <taxon>Scophthalmus</taxon>
    </lineage>
</organism>
<sequence>TKAERHKIHRTRASLLTSGLMWIFGADADIREEMSNTQCFHMQFEKPDYICDKSNAM</sequence>
<gene>
    <name evidence="1" type="ORF">SMAX5B_017095</name>
</gene>
<accession>A0A2U9BAR6</accession>
<keyword evidence="2" id="KW-1185">Reference proteome</keyword>
<reference evidence="1 2" key="1">
    <citation type="submission" date="2017-12" db="EMBL/GenBank/DDBJ databases">
        <title>Integrating genomic resources of turbot (Scophthalmus maximus) in depth evaluation of genetic and physical mapping variation across individuals.</title>
        <authorList>
            <person name="Martinez P."/>
        </authorList>
    </citation>
    <scope>NUCLEOTIDE SEQUENCE [LARGE SCALE GENOMIC DNA]</scope>
</reference>
<protein>
    <submittedName>
        <fullName evidence="1">Uncharacterized protein</fullName>
    </submittedName>
</protein>
<dbReference type="EMBL" id="CP026247">
    <property type="protein sequence ID" value="AWP01038.1"/>
    <property type="molecule type" value="Genomic_DNA"/>
</dbReference>
<name>A0A2U9BAR6_SCOMX</name>
<feature type="non-terminal residue" evidence="1">
    <location>
        <position position="1"/>
    </location>
</feature>
<evidence type="ECO:0000313" key="2">
    <source>
        <dbReference type="Proteomes" id="UP000246464"/>
    </source>
</evidence>
<dbReference type="Proteomes" id="UP000246464">
    <property type="component" value="Chromosome 5"/>
</dbReference>
<proteinExistence type="predicted"/>
<dbReference type="AlphaFoldDB" id="A0A2U9BAR6"/>